<dbReference type="AlphaFoldDB" id="A0AAW1L7K0"/>
<evidence type="ECO:0000256" key="1">
    <source>
        <dbReference type="SAM" id="MobiDB-lite"/>
    </source>
</evidence>
<accession>A0AAW1L7K0</accession>
<name>A0AAW1L7K0_POPJA</name>
<evidence type="ECO:0000313" key="2">
    <source>
        <dbReference type="EMBL" id="KAK9730847.1"/>
    </source>
</evidence>
<feature type="compositionally biased region" description="Polar residues" evidence="1">
    <location>
        <begin position="179"/>
        <end position="189"/>
    </location>
</feature>
<protein>
    <recommendedName>
        <fullName evidence="4">Gag protein</fullName>
    </recommendedName>
</protein>
<keyword evidence="3" id="KW-1185">Reference proteome</keyword>
<feature type="compositionally biased region" description="Low complexity" evidence="1">
    <location>
        <begin position="190"/>
        <end position="211"/>
    </location>
</feature>
<dbReference type="Proteomes" id="UP001458880">
    <property type="component" value="Unassembled WGS sequence"/>
</dbReference>
<proteinExistence type="predicted"/>
<evidence type="ECO:0000313" key="3">
    <source>
        <dbReference type="Proteomes" id="UP001458880"/>
    </source>
</evidence>
<reference evidence="2 3" key="1">
    <citation type="journal article" date="2024" name="BMC Genomics">
        <title>De novo assembly and annotation of Popillia japonica's genome with initial clues to its potential as an invasive pest.</title>
        <authorList>
            <person name="Cucini C."/>
            <person name="Boschi S."/>
            <person name="Funari R."/>
            <person name="Cardaioli E."/>
            <person name="Iannotti N."/>
            <person name="Marturano G."/>
            <person name="Paoli F."/>
            <person name="Bruttini M."/>
            <person name="Carapelli A."/>
            <person name="Frati F."/>
            <person name="Nardi F."/>
        </authorList>
    </citation>
    <scope>NUCLEOTIDE SEQUENCE [LARGE SCALE GENOMIC DNA]</scope>
    <source>
        <strain evidence="2">DMR45628</strain>
    </source>
</reference>
<evidence type="ECO:0008006" key="4">
    <source>
        <dbReference type="Google" id="ProtNLM"/>
    </source>
</evidence>
<feature type="region of interest" description="Disordered" evidence="1">
    <location>
        <begin position="121"/>
        <end position="211"/>
    </location>
</feature>
<gene>
    <name evidence="2" type="ORF">QE152_g14170</name>
</gene>
<dbReference type="EMBL" id="JASPKY010000141">
    <property type="protein sequence ID" value="KAK9730847.1"/>
    <property type="molecule type" value="Genomic_DNA"/>
</dbReference>
<comment type="caution">
    <text evidence="2">The sequence shown here is derived from an EMBL/GenBank/DDBJ whole genome shotgun (WGS) entry which is preliminary data.</text>
</comment>
<organism evidence="2 3">
    <name type="scientific">Popillia japonica</name>
    <name type="common">Japanese beetle</name>
    <dbReference type="NCBI Taxonomy" id="7064"/>
    <lineage>
        <taxon>Eukaryota</taxon>
        <taxon>Metazoa</taxon>
        <taxon>Ecdysozoa</taxon>
        <taxon>Arthropoda</taxon>
        <taxon>Hexapoda</taxon>
        <taxon>Insecta</taxon>
        <taxon>Pterygota</taxon>
        <taxon>Neoptera</taxon>
        <taxon>Endopterygota</taxon>
        <taxon>Coleoptera</taxon>
        <taxon>Polyphaga</taxon>
        <taxon>Scarabaeiformia</taxon>
        <taxon>Scarabaeidae</taxon>
        <taxon>Rutelinae</taxon>
        <taxon>Popillia</taxon>
    </lineage>
</organism>
<feature type="compositionally biased region" description="Low complexity" evidence="1">
    <location>
        <begin position="131"/>
        <end position="178"/>
    </location>
</feature>
<sequence>MIRISLEERALEWYESVSEHITNIEKFETAFQKQYWSQDQQDRTKIQLMTGRYREGPLKRETYACDTYNKCKHLTGMTEREIVQGILRHLIITDPTSVACQDIQNLDKLMEFLRKLDEVTETQRNQRVQSHTTHTNNNVPNHTYNRSPPNNSNYNARQNYYNNNRNNNSNNRYNRNYSHQQQFRQSNAPNNNYSSRSQNNYQSNNRNSGYK</sequence>